<evidence type="ECO:0000256" key="8">
    <source>
        <dbReference type="ARBA" id="ARBA00022798"/>
    </source>
</evidence>
<dbReference type="OMA" id="VRKWRVW"/>
<keyword evidence="13" id="KW-0012">Acyltransferase</keyword>
<evidence type="ECO:0000256" key="1">
    <source>
        <dbReference type="ARBA" id="ARBA00004477"/>
    </source>
</evidence>
<reference evidence="15" key="3">
    <citation type="submission" date="2015-02" db="UniProtKB">
        <authorList>
            <consortium name="EnsemblProtists"/>
        </authorList>
    </citation>
    <scope>IDENTIFICATION</scope>
    <source>
        <strain evidence="15">DAOM BR144</strain>
    </source>
</reference>
<reference evidence="16" key="2">
    <citation type="submission" date="2010-04" db="EMBL/GenBank/DDBJ databases">
        <authorList>
            <person name="Buell R."/>
            <person name="Hamilton J."/>
            <person name="Hostetler J."/>
        </authorList>
    </citation>
    <scope>NUCLEOTIDE SEQUENCE [LARGE SCALE GENOMIC DNA]</scope>
    <source>
        <strain evidence="16">DAOM:BR144</strain>
    </source>
</reference>
<dbReference type="AlphaFoldDB" id="K3W7H8"/>
<dbReference type="GO" id="GO:0006071">
    <property type="term" value="P:glycerol metabolic process"/>
    <property type="evidence" value="ECO:0007669"/>
    <property type="project" value="UniProtKB-KW"/>
</dbReference>
<keyword evidence="12" id="KW-0472">Membrane</keyword>
<dbReference type="GO" id="GO:0005789">
    <property type="term" value="C:endoplasmic reticulum membrane"/>
    <property type="evidence" value="ECO:0007669"/>
    <property type="project" value="UniProtKB-SubCell"/>
</dbReference>
<dbReference type="CDD" id="cd07987">
    <property type="entry name" value="LPLAT_MGAT-like"/>
    <property type="match status" value="1"/>
</dbReference>
<keyword evidence="8" id="KW-0319">Glycerol metabolism</keyword>
<accession>K3W7H8</accession>
<evidence type="ECO:0000256" key="12">
    <source>
        <dbReference type="ARBA" id="ARBA00023136"/>
    </source>
</evidence>
<dbReference type="InterPro" id="IPR007130">
    <property type="entry name" value="DAGAT"/>
</dbReference>
<organism evidence="15 16">
    <name type="scientific">Globisporangium ultimum (strain ATCC 200006 / CBS 805.95 / DAOM BR144)</name>
    <name type="common">Pythium ultimum</name>
    <dbReference type="NCBI Taxonomy" id="431595"/>
    <lineage>
        <taxon>Eukaryota</taxon>
        <taxon>Sar</taxon>
        <taxon>Stramenopiles</taxon>
        <taxon>Oomycota</taxon>
        <taxon>Peronosporomycetes</taxon>
        <taxon>Pythiales</taxon>
        <taxon>Pythiaceae</taxon>
        <taxon>Globisporangium</taxon>
    </lineage>
</organism>
<dbReference type="HOGENOM" id="CLU_023995_2_1_1"/>
<name>K3W7H8_GLOUD</name>
<reference evidence="16" key="1">
    <citation type="journal article" date="2010" name="Genome Biol.">
        <title>Genome sequence of the necrotrophic plant pathogen Pythium ultimum reveals original pathogenicity mechanisms and effector repertoire.</title>
        <authorList>
            <person name="Levesque C.A."/>
            <person name="Brouwer H."/>
            <person name="Cano L."/>
            <person name="Hamilton J.P."/>
            <person name="Holt C."/>
            <person name="Huitema E."/>
            <person name="Raffaele S."/>
            <person name="Robideau G.P."/>
            <person name="Thines M."/>
            <person name="Win J."/>
            <person name="Zerillo M.M."/>
            <person name="Beakes G.W."/>
            <person name="Boore J.L."/>
            <person name="Busam D."/>
            <person name="Dumas B."/>
            <person name="Ferriera S."/>
            <person name="Fuerstenberg S.I."/>
            <person name="Gachon C.M."/>
            <person name="Gaulin E."/>
            <person name="Govers F."/>
            <person name="Grenville-Briggs L."/>
            <person name="Horner N."/>
            <person name="Hostetler J."/>
            <person name="Jiang R.H."/>
            <person name="Johnson J."/>
            <person name="Krajaejun T."/>
            <person name="Lin H."/>
            <person name="Meijer H.J."/>
            <person name="Moore B."/>
            <person name="Morris P."/>
            <person name="Phuntmart V."/>
            <person name="Puiu D."/>
            <person name="Shetty J."/>
            <person name="Stajich J.E."/>
            <person name="Tripathy S."/>
            <person name="Wawra S."/>
            <person name="van West P."/>
            <person name="Whitty B.R."/>
            <person name="Coutinho P.M."/>
            <person name="Henrissat B."/>
            <person name="Martin F."/>
            <person name="Thomas P.D."/>
            <person name="Tyler B.M."/>
            <person name="De Vries R.P."/>
            <person name="Kamoun S."/>
            <person name="Yandell M."/>
            <person name="Tisserat N."/>
            <person name="Buell C.R."/>
        </authorList>
    </citation>
    <scope>NUCLEOTIDE SEQUENCE</scope>
    <source>
        <strain evidence="16">DAOM:BR144</strain>
    </source>
</reference>
<dbReference type="EC" id="2.3.1.-" evidence="14"/>
<dbReference type="EnsemblProtists" id="PYU1_T000919">
    <property type="protein sequence ID" value="PYU1_T000919"/>
    <property type="gene ID" value="PYU1_G000919"/>
</dbReference>
<keyword evidence="9 14" id="KW-0256">Endoplasmic reticulum</keyword>
<dbReference type="eggNOG" id="KOG0831">
    <property type="taxonomic scope" value="Eukaryota"/>
</dbReference>
<evidence type="ECO:0000256" key="3">
    <source>
        <dbReference type="ARBA" id="ARBA00005189"/>
    </source>
</evidence>
<dbReference type="EMBL" id="GL376620">
    <property type="status" value="NOT_ANNOTATED_CDS"/>
    <property type="molecule type" value="Genomic_DNA"/>
</dbReference>
<comment type="pathway">
    <text evidence="2">Glycerolipid metabolism; triacylglycerol biosynthesis.</text>
</comment>
<evidence type="ECO:0000256" key="10">
    <source>
        <dbReference type="ARBA" id="ARBA00022989"/>
    </source>
</evidence>
<comment type="pathway">
    <text evidence="3">Lipid metabolism.</text>
</comment>
<protein>
    <recommendedName>
        <fullName evidence="14">Acyltransferase</fullName>
        <ecNumber evidence="14">2.3.1.-</ecNumber>
    </recommendedName>
</protein>
<keyword evidence="5" id="KW-0444">Lipid biosynthesis</keyword>
<evidence type="ECO:0000313" key="15">
    <source>
        <dbReference type="EnsemblProtists" id="PYU1_T000919"/>
    </source>
</evidence>
<evidence type="ECO:0000256" key="14">
    <source>
        <dbReference type="RuleBase" id="RU367023"/>
    </source>
</evidence>
<sequence>MGDKKKQQQVWPASVTCAVAAYAICVALDASAKLTFTAVLLALYLPSYLDGSEYTGERYWPAFATFSQKYMAGIPMTLEYEEPVDPAKQYMFCSHPHGLLSAHHGILMQGCSTPSFHDLSPMITRRHLAASVVFRIPIYREYALWLGCVDATRRIAEMVLENKHSLVIMVGGIAEQMISQRGNQTIYVHKRKGHIRLALKHGTPIVPGYNFGETDLYTHSSFLLSFRQMIAKKFAFALLFGYGSSRWVPFLPHKGVVLNQVFGKPISVEKNENPSTEDIDKLHAQYVSELVRVFNKYKEKYGYKDSKLQVC</sequence>
<evidence type="ECO:0000313" key="16">
    <source>
        <dbReference type="Proteomes" id="UP000019132"/>
    </source>
</evidence>
<evidence type="ECO:0000256" key="6">
    <source>
        <dbReference type="ARBA" id="ARBA00022679"/>
    </source>
</evidence>
<proteinExistence type="inferred from homology"/>
<dbReference type="InParanoid" id="K3W7H8"/>
<evidence type="ECO:0000256" key="5">
    <source>
        <dbReference type="ARBA" id="ARBA00022516"/>
    </source>
</evidence>
<evidence type="ECO:0000256" key="2">
    <source>
        <dbReference type="ARBA" id="ARBA00004771"/>
    </source>
</evidence>
<dbReference type="STRING" id="431595.K3W7H8"/>
<evidence type="ECO:0000256" key="9">
    <source>
        <dbReference type="ARBA" id="ARBA00022824"/>
    </source>
</evidence>
<evidence type="ECO:0000256" key="7">
    <source>
        <dbReference type="ARBA" id="ARBA00022692"/>
    </source>
</evidence>
<keyword evidence="6 14" id="KW-0808">Transferase</keyword>
<dbReference type="PANTHER" id="PTHR12317">
    <property type="entry name" value="DIACYLGLYCEROL O-ACYLTRANSFERASE"/>
    <property type="match status" value="1"/>
</dbReference>
<keyword evidence="10" id="KW-1133">Transmembrane helix</keyword>
<keyword evidence="11" id="KW-0443">Lipid metabolism</keyword>
<comment type="similarity">
    <text evidence="4 14">Belongs to the diacylglycerol acyltransferase family.</text>
</comment>
<comment type="subcellular location">
    <subcellularLocation>
        <location evidence="1 14">Endoplasmic reticulum membrane</location>
        <topology evidence="1 14">Multi-pass membrane protein</topology>
    </subcellularLocation>
</comment>
<dbReference type="PANTHER" id="PTHR12317:SF0">
    <property type="entry name" value="ACYLTRANSFERASE"/>
    <property type="match status" value="1"/>
</dbReference>
<dbReference type="Proteomes" id="UP000019132">
    <property type="component" value="Unassembled WGS sequence"/>
</dbReference>
<evidence type="ECO:0000256" key="4">
    <source>
        <dbReference type="ARBA" id="ARBA00005420"/>
    </source>
</evidence>
<dbReference type="VEuPathDB" id="FungiDB:PYU1_G000919"/>
<evidence type="ECO:0000256" key="13">
    <source>
        <dbReference type="ARBA" id="ARBA00023315"/>
    </source>
</evidence>
<keyword evidence="7" id="KW-0812">Transmembrane</keyword>
<evidence type="ECO:0000256" key="11">
    <source>
        <dbReference type="ARBA" id="ARBA00023098"/>
    </source>
</evidence>
<keyword evidence="16" id="KW-1185">Reference proteome</keyword>
<dbReference type="Pfam" id="PF03982">
    <property type="entry name" value="DAGAT"/>
    <property type="match status" value="1"/>
</dbReference>
<dbReference type="GO" id="GO:0004144">
    <property type="term" value="F:diacylglycerol O-acyltransferase activity"/>
    <property type="evidence" value="ECO:0007669"/>
    <property type="project" value="TreeGrafter"/>
</dbReference>
<dbReference type="GO" id="GO:0019432">
    <property type="term" value="P:triglyceride biosynthetic process"/>
    <property type="evidence" value="ECO:0007669"/>
    <property type="project" value="TreeGrafter"/>
</dbReference>